<feature type="transmembrane region" description="Helical" evidence="1">
    <location>
        <begin position="253"/>
        <end position="274"/>
    </location>
</feature>
<dbReference type="RefSeq" id="WP_379585119.1">
    <property type="nucleotide sequence ID" value="NZ_JBHSQW010000026.1"/>
</dbReference>
<evidence type="ECO:0000313" key="3">
    <source>
        <dbReference type="Proteomes" id="UP001596302"/>
    </source>
</evidence>
<reference evidence="3" key="1">
    <citation type="journal article" date="2019" name="Int. J. Syst. Evol. Microbiol.">
        <title>The Global Catalogue of Microorganisms (GCM) 10K type strain sequencing project: providing services to taxonomists for standard genome sequencing and annotation.</title>
        <authorList>
            <consortium name="The Broad Institute Genomics Platform"/>
            <consortium name="The Broad Institute Genome Sequencing Center for Infectious Disease"/>
            <person name="Wu L."/>
            <person name="Ma J."/>
        </authorList>
    </citation>
    <scope>NUCLEOTIDE SEQUENCE [LARGE SCALE GENOMIC DNA]</scope>
    <source>
        <strain evidence="3">CCM 8391</strain>
    </source>
</reference>
<evidence type="ECO:0000256" key="1">
    <source>
        <dbReference type="SAM" id="Phobius"/>
    </source>
</evidence>
<name>A0ABW1J3V8_9PSEU</name>
<feature type="transmembrane region" description="Helical" evidence="1">
    <location>
        <begin position="51"/>
        <end position="78"/>
    </location>
</feature>
<comment type="caution">
    <text evidence="2">The sequence shown here is derived from an EMBL/GenBank/DDBJ whole genome shotgun (WGS) entry which is preliminary data.</text>
</comment>
<feature type="transmembrane region" description="Helical" evidence="1">
    <location>
        <begin position="172"/>
        <end position="191"/>
    </location>
</feature>
<evidence type="ECO:0008006" key="4">
    <source>
        <dbReference type="Google" id="ProtNLM"/>
    </source>
</evidence>
<evidence type="ECO:0000313" key="2">
    <source>
        <dbReference type="EMBL" id="MFC5995092.1"/>
    </source>
</evidence>
<feature type="transmembrane region" description="Helical" evidence="1">
    <location>
        <begin position="141"/>
        <end position="165"/>
    </location>
</feature>
<protein>
    <recommendedName>
        <fullName evidence="4">ABC-type transport system involved in multi-copper enzyme maturation permease subunit</fullName>
    </recommendedName>
</protein>
<keyword evidence="3" id="KW-1185">Reference proteome</keyword>
<accession>A0ABW1J3V8</accession>
<feature type="transmembrane region" description="Helical" evidence="1">
    <location>
        <begin position="21"/>
        <end position="45"/>
    </location>
</feature>
<feature type="transmembrane region" description="Helical" evidence="1">
    <location>
        <begin position="99"/>
        <end position="129"/>
    </location>
</feature>
<organism evidence="2 3">
    <name type="scientific">Pseudonocardia hispaniensis</name>
    <dbReference type="NCBI Taxonomy" id="904933"/>
    <lineage>
        <taxon>Bacteria</taxon>
        <taxon>Bacillati</taxon>
        <taxon>Actinomycetota</taxon>
        <taxon>Actinomycetes</taxon>
        <taxon>Pseudonocardiales</taxon>
        <taxon>Pseudonocardiaceae</taxon>
        <taxon>Pseudonocardia</taxon>
    </lineage>
</organism>
<gene>
    <name evidence="2" type="ORF">ACFQE5_12800</name>
</gene>
<dbReference type="EMBL" id="JBHSQW010000026">
    <property type="protein sequence ID" value="MFC5995092.1"/>
    <property type="molecule type" value="Genomic_DNA"/>
</dbReference>
<keyword evidence="1" id="KW-0472">Membrane</keyword>
<sequence>MRGLLRAELRKTASTSAWWALLGPVVLLALSINAFGGLFGARIAGLGAESAVVLLASLAYSLGLTSVLAMAHGIVVVTNEFRHRTITATYLTAPGRERVLLAKILTAGAVGSGYAGAAVVLGAGIGLAVQGGVALPAPGPLLSVIATGIVVCWLWSVIGVALGMLITSQPGALVLALAYVLAGENLLSLMVNSGESAVGPTGPTPLARLTAYLPVNAGDIALYDVPARELAGSRLAGAAVEALAGVTEPPPGWVALVVLAGWTTAAVTAAWIVGARRDIT</sequence>
<keyword evidence="1" id="KW-1133">Transmembrane helix</keyword>
<proteinExistence type="predicted"/>
<keyword evidence="1" id="KW-0812">Transmembrane</keyword>
<dbReference type="Proteomes" id="UP001596302">
    <property type="component" value="Unassembled WGS sequence"/>
</dbReference>